<organism evidence="2 3">
    <name type="scientific">Winogradskyella alexanderae</name>
    <dbReference type="NCBI Taxonomy" id="2877123"/>
    <lineage>
        <taxon>Bacteria</taxon>
        <taxon>Pseudomonadati</taxon>
        <taxon>Bacteroidota</taxon>
        <taxon>Flavobacteriia</taxon>
        <taxon>Flavobacteriales</taxon>
        <taxon>Flavobacteriaceae</taxon>
        <taxon>Winogradskyella</taxon>
    </lineage>
</organism>
<comment type="caution">
    <text evidence="2">The sequence shown here is derived from an EMBL/GenBank/DDBJ whole genome shotgun (WGS) entry which is preliminary data.</text>
</comment>
<accession>A0ABS7XPY2</accession>
<evidence type="ECO:0000313" key="2">
    <source>
        <dbReference type="EMBL" id="MCA0132073.1"/>
    </source>
</evidence>
<reference evidence="3" key="1">
    <citation type="submission" date="2023-07" db="EMBL/GenBank/DDBJ databases">
        <authorList>
            <person name="Yue Y."/>
        </authorList>
    </citation>
    <scope>NUCLEOTIDE SEQUENCE [LARGE SCALE GENOMIC DNA]</scope>
    <source>
        <strain evidence="3">D23</strain>
    </source>
</reference>
<dbReference type="EMBL" id="JAIUJR010000002">
    <property type="protein sequence ID" value="MCA0132073.1"/>
    <property type="molecule type" value="Genomic_DNA"/>
</dbReference>
<evidence type="ECO:0000313" key="3">
    <source>
        <dbReference type="Proteomes" id="UP001198901"/>
    </source>
</evidence>
<dbReference type="RefSeq" id="WP_224527029.1">
    <property type="nucleotide sequence ID" value="NZ_JAIUJR010000002.1"/>
</dbReference>
<keyword evidence="1" id="KW-0812">Transmembrane</keyword>
<feature type="transmembrane region" description="Helical" evidence="1">
    <location>
        <begin position="12"/>
        <end position="34"/>
    </location>
</feature>
<gene>
    <name evidence="2" type="ORF">LBU54_05715</name>
</gene>
<feature type="transmembrane region" description="Helical" evidence="1">
    <location>
        <begin position="46"/>
        <end position="67"/>
    </location>
</feature>
<proteinExistence type="predicted"/>
<keyword evidence="1" id="KW-1133">Transmembrane helix</keyword>
<name>A0ABS7XPY2_9FLAO</name>
<protein>
    <recommendedName>
        <fullName evidence="4">PH domain-containing protein</fullName>
    </recommendedName>
</protein>
<evidence type="ECO:0008006" key="4">
    <source>
        <dbReference type="Google" id="ProtNLM"/>
    </source>
</evidence>
<sequence length="171" mass="19459">MRVFKEEQRFNQLWIILLLGIGMLVPLGLILGAYLKNQSSFTPIELVVTISIIVLASCIIFFFKLYTRIDEHGIHYKFFPFHLKYRSIAWNAIDEAYVRTYDALNEYGGWGFKGGALWKKSKGTAINVSGDKGIQLRLKNGKKLLIGTQKENDAKSILATYKTKIKAQDHG</sequence>
<keyword evidence="1" id="KW-0472">Membrane</keyword>
<keyword evidence="3" id="KW-1185">Reference proteome</keyword>
<dbReference type="Proteomes" id="UP001198901">
    <property type="component" value="Unassembled WGS sequence"/>
</dbReference>
<evidence type="ECO:0000256" key="1">
    <source>
        <dbReference type="SAM" id="Phobius"/>
    </source>
</evidence>